<reference evidence="1 2" key="1">
    <citation type="submission" date="2016-03" db="EMBL/GenBank/DDBJ databases">
        <authorList>
            <person name="Ploux O."/>
        </authorList>
    </citation>
    <scope>NUCLEOTIDE SEQUENCE [LARGE SCALE GENOMIC DNA]</scope>
    <source>
        <strain evidence="1 2">R-45370</strain>
    </source>
</reference>
<accession>A0A177MWG0</accession>
<dbReference type="Proteomes" id="UP000078476">
    <property type="component" value="Unassembled WGS sequence"/>
</dbReference>
<dbReference type="RefSeq" id="WP_066988169.1">
    <property type="nucleotide sequence ID" value="NZ_LUUI01000166.1"/>
</dbReference>
<organism evidence="1 2">
    <name type="scientific">Methylomonas lenta</name>
    <dbReference type="NCBI Taxonomy" id="980561"/>
    <lineage>
        <taxon>Bacteria</taxon>
        <taxon>Pseudomonadati</taxon>
        <taxon>Pseudomonadota</taxon>
        <taxon>Gammaproteobacteria</taxon>
        <taxon>Methylococcales</taxon>
        <taxon>Methylococcaceae</taxon>
        <taxon>Methylomonas</taxon>
    </lineage>
</organism>
<sequence length="109" mass="11879">MPLLLIQLQSALRHRERQQGDRIMAKVLAAVPGHGLETVLAAVKQVLDSGVTSLEQVLNALSRLKDLPIPAPVETTLTLSVEPLADTARYDSLHEHAPESDQLAQEVML</sequence>
<evidence type="ECO:0000313" key="2">
    <source>
        <dbReference type="Proteomes" id="UP000078476"/>
    </source>
</evidence>
<evidence type="ECO:0000313" key="1">
    <source>
        <dbReference type="EMBL" id="OAI09724.1"/>
    </source>
</evidence>
<evidence type="ECO:0008006" key="3">
    <source>
        <dbReference type="Google" id="ProtNLM"/>
    </source>
</evidence>
<dbReference type="STRING" id="980561.A1359_18460"/>
<dbReference type="AlphaFoldDB" id="A0A177MWG0"/>
<proteinExistence type="predicted"/>
<gene>
    <name evidence="1" type="ORF">A1359_18460</name>
</gene>
<protein>
    <recommendedName>
        <fullName evidence="3">Transposase</fullName>
    </recommendedName>
</protein>
<keyword evidence="2" id="KW-1185">Reference proteome</keyword>
<comment type="caution">
    <text evidence="1">The sequence shown here is derived from an EMBL/GenBank/DDBJ whole genome shotgun (WGS) entry which is preliminary data.</text>
</comment>
<name>A0A177MWG0_9GAMM</name>
<dbReference type="EMBL" id="LUUI01000166">
    <property type="protein sequence ID" value="OAI09724.1"/>
    <property type="molecule type" value="Genomic_DNA"/>
</dbReference>